<reference evidence="1 2" key="1">
    <citation type="journal article" date="2017" name="Plant Biotechnol. J.">
        <title>A comprehensive draft genome sequence for lupin (Lupinus angustifolius), an emerging health food: insights into plant-microbe interactions and legume evolution.</title>
        <authorList>
            <person name="Hane J.K."/>
            <person name="Ming Y."/>
            <person name="Kamphuis L.G."/>
            <person name="Nelson M.N."/>
            <person name="Garg G."/>
            <person name="Atkins C.A."/>
            <person name="Bayer P.E."/>
            <person name="Bravo A."/>
            <person name="Bringans S."/>
            <person name="Cannon S."/>
            <person name="Edwards D."/>
            <person name="Foley R."/>
            <person name="Gao L.L."/>
            <person name="Harrison M.J."/>
            <person name="Huang W."/>
            <person name="Hurgobin B."/>
            <person name="Li S."/>
            <person name="Liu C.W."/>
            <person name="McGrath A."/>
            <person name="Morahan G."/>
            <person name="Murray J."/>
            <person name="Weller J."/>
            <person name="Jian J."/>
            <person name="Singh K.B."/>
        </authorList>
    </citation>
    <scope>NUCLEOTIDE SEQUENCE [LARGE SCALE GENOMIC DNA]</scope>
    <source>
        <strain evidence="2">cv. Tanjil</strain>
        <tissue evidence="1">Whole plant</tissue>
    </source>
</reference>
<organism evidence="1 2">
    <name type="scientific">Lupinus angustifolius</name>
    <name type="common">Narrow-leaved blue lupine</name>
    <dbReference type="NCBI Taxonomy" id="3871"/>
    <lineage>
        <taxon>Eukaryota</taxon>
        <taxon>Viridiplantae</taxon>
        <taxon>Streptophyta</taxon>
        <taxon>Embryophyta</taxon>
        <taxon>Tracheophyta</taxon>
        <taxon>Spermatophyta</taxon>
        <taxon>Magnoliopsida</taxon>
        <taxon>eudicotyledons</taxon>
        <taxon>Gunneridae</taxon>
        <taxon>Pentapetalae</taxon>
        <taxon>rosids</taxon>
        <taxon>fabids</taxon>
        <taxon>Fabales</taxon>
        <taxon>Fabaceae</taxon>
        <taxon>Papilionoideae</taxon>
        <taxon>50 kb inversion clade</taxon>
        <taxon>genistoids sensu lato</taxon>
        <taxon>core genistoids</taxon>
        <taxon>Genisteae</taxon>
        <taxon>Lupinus</taxon>
    </lineage>
</organism>
<protein>
    <submittedName>
        <fullName evidence="1">Uncharacterized protein</fullName>
    </submittedName>
</protein>
<gene>
    <name evidence="1" type="ORF">TanjilG_08237</name>
</gene>
<keyword evidence="2" id="KW-1185">Reference proteome</keyword>
<comment type="caution">
    <text evidence="1">The sequence shown here is derived from an EMBL/GenBank/DDBJ whole genome shotgun (WGS) entry which is preliminary data.</text>
</comment>
<evidence type="ECO:0000313" key="1">
    <source>
        <dbReference type="EMBL" id="OIW20277.1"/>
    </source>
</evidence>
<proteinExistence type="predicted"/>
<dbReference type="AlphaFoldDB" id="A0A394DIL5"/>
<evidence type="ECO:0000313" key="2">
    <source>
        <dbReference type="Proteomes" id="UP000188354"/>
    </source>
</evidence>
<sequence>MVGADFGACLNGMVQQFYRLLHVSYKHEEDDVMGSVFIGGDMGRERIGIGIVAMRDDLRSFSARLKNHGFSEDDNVVVVGTVDEEDEGFNFSSNGIVGTRQVTKNLDL</sequence>
<dbReference type="Gramene" id="OIW20277">
    <property type="protein sequence ID" value="OIW20277"/>
    <property type="gene ID" value="TanjilG_08237"/>
</dbReference>
<dbReference type="EMBL" id="MLAU01007328">
    <property type="protein sequence ID" value="OIW20277.1"/>
    <property type="molecule type" value="Genomic_DNA"/>
</dbReference>
<name>A0A394DIL5_LUPAN</name>
<accession>A0A394DIL5</accession>
<dbReference type="Proteomes" id="UP000188354">
    <property type="component" value="Unassembled WGS sequence"/>
</dbReference>